<accession>A0A1A9VQ51</accession>
<evidence type="ECO:0000313" key="2">
    <source>
        <dbReference type="EnsemblMetazoa" id="GAUT044020-PA"/>
    </source>
</evidence>
<reference evidence="2" key="1">
    <citation type="submission" date="2020-05" db="UniProtKB">
        <authorList>
            <consortium name="EnsemblMetazoa"/>
        </authorList>
    </citation>
    <scope>IDENTIFICATION</scope>
    <source>
        <strain evidence="2">TTRI</strain>
    </source>
</reference>
<keyword evidence="1" id="KW-1133">Transmembrane helix</keyword>
<dbReference type="EnsemblMetazoa" id="GAUT044020-RA">
    <property type="protein sequence ID" value="GAUT044020-PA"/>
    <property type="gene ID" value="GAUT044020"/>
</dbReference>
<keyword evidence="3" id="KW-1185">Reference proteome</keyword>
<name>A0A1A9VQ51_GLOAU</name>
<evidence type="ECO:0000313" key="3">
    <source>
        <dbReference type="Proteomes" id="UP000078200"/>
    </source>
</evidence>
<keyword evidence="1" id="KW-0812">Transmembrane</keyword>
<dbReference type="Proteomes" id="UP000078200">
    <property type="component" value="Unassembled WGS sequence"/>
</dbReference>
<protein>
    <submittedName>
        <fullName evidence="2">Uncharacterized protein</fullName>
    </submittedName>
</protein>
<evidence type="ECO:0000256" key="1">
    <source>
        <dbReference type="SAM" id="Phobius"/>
    </source>
</evidence>
<sequence>MKIFAVLYQTEELEKLSKYRIFIQAKVLLLQTLMFSLLFSQFMVLIYPPLLLLLKKREYRENLTTYSFSLERRKTGVFLELEVFAVDFCEPRRCIPLLRLRERGSI</sequence>
<proteinExistence type="predicted"/>
<dbReference type="AlphaFoldDB" id="A0A1A9VQ51"/>
<feature type="transmembrane region" description="Helical" evidence="1">
    <location>
        <begin position="28"/>
        <end position="54"/>
    </location>
</feature>
<keyword evidence="1" id="KW-0472">Membrane</keyword>
<organism evidence="2 3">
    <name type="scientific">Glossina austeni</name>
    <name type="common">Savannah tsetse fly</name>
    <dbReference type="NCBI Taxonomy" id="7395"/>
    <lineage>
        <taxon>Eukaryota</taxon>
        <taxon>Metazoa</taxon>
        <taxon>Ecdysozoa</taxon>
        <taxon>Arthropoda</taxon>
        <taxon>Hexapoda</taxon>
        <taxon>Insecta</taxon>
        <taxon>Pterygota</taxon>
        <taxon>Neoptera</taxon>
        <taxon>Endopterygota</taxon>
        <taxon>Diptera</taxon>
        <taxon>Brachycera</taxon>
        <taxon>Muscomorpha</taxon>
        <taxon>Hippoboscoidea</taxon>
        <taxon>Glossinidae</taxon>
        <taxon>Glossina</taxon>
    </lineage>
</organism>
<dbReference type="VEuPathDB" id="VectorBase:GAUT044020"/>